<comment type="caution">
    <text evidence="1">The sequence shown here is derived from an EMBL/GenBank/DDBJ whole genome shotgun (WGS) entry which is preliminary data.</text>
</comment>
<evidence type="ECO:0000313" key="1">
    <source>
        <dbReference type="EMBL" id="KKM90015.1"/>
    </source>
</evidence>
<organism evidence="1">
    <name type="scientific">marine sediment metagenome</name>
    <dbReference type="NCBI Taxonomy" id="412755"/>
    <lineage>
        <taxon>unclassified sequences</taxon>
        <taxon>metagenomes</taxon>
        <taxon>ecological metagenomes</taxon>
    </lineage>
</organism>
<reference evidence="1" key="1">
    <citation type="journal article" date="2015" name="Nature">
        <title>Complex archaea that bridge the gap between prokaryotes and eukaryotes.</title>
        <authorList>
            <person name="Spang A."/>
            <person name="Saw J.H."/>
            <person name="Jorgensen S.L."/>
            <person name="Zaremba-Niedzwiedzka K."/>
            <person name="Martijn J."/>
            <person name="Lind A.E."/>
            <person name="van Eijk R."/>
            <person name="Schleper C."/>
            <person name="Guy L."/>
            <person name="Ettema T.J."/>
        </authorList>
    </citation>
    <scope>NUCLEOTIDE SEQUENCE</scope>
</reference>
<name>A0A0F9NMH5_9ZZZZ</name>
<dbReference type="EMBL" id="LAZR01006732">
    <property type="protein sequence ID" value="KKM90015.1"/>
    <property type="molecule type" value="Genomic_DNA"/>
</dbReference>
<sequence length="124" mass="13555">MRSTVPETVVDALEIRDTNVHDPSTDAEIDFADVHEWRAWTLKVANGLDQDLVLSLYGNFADSTTGADDYADTLTVVAGATGYITFHAARTAWTPWIYPSLQCSVIPTSGSVTAEIVKFDRMEG</sequence>
<gene>
    <name evidence="1" type="ORF">LCGC14_1242950</name>
</gene>
<proteinExistence type="predicted"/>
<accession>A0A0F9NMH5</accession>
<dbReference type="AlphaFoldDB" id="A0A0F9NMH5"/>
<protein>
    <submittedName>
        <fullName evidence="1">Uncharacterized protein</fullName>
    </submittedName>
</protein>